<sequence>MKIPLKTFQNAKEFELRMLEFLLQSQSFLDDLMKVVDNQSHPVHKLSNGALILIINQLDQQIEIAANQIQENPNYECQMLLTLISCMMEFDCYRFLFNSFDHLFKMLENSDSLFVYEKIMLILIKLYKNPKNESLFNQLEEYIPRVIYFTRILFDHYNNLSSTKIDLIDYFNEDPQYKNLSETPKEFPQLILEYMDPSLLNESYQDLCINGLHKKELHQPIFIRNFKITEVNSIAALHLSKSFLDAQDQNFCPLIDAIKYKILIHKGLQSNKIQTITFVITLQVKSLLMYMLLCQFCLEKDCEDLLDQVFEEQLEYELHFRMFMKLFQLKTVEPQLLSNILLTLNEITKIEKENENNVAFSIVKNYDEIFLQLIYDVLSMHSVFIDIEQTYRLEYFPTLLSEQCARNQELAKNIFEIFSTEPAILLLNRSNIALASSSALIKSLSMQDNRLLLPPETFKAAIIFLSRISRQDDIQKDKRIFNDLIDIVENQIQFSTQILKPIQDGHLKITSEEADQIIATCIQSLNEHFKDDLGRRSNGGNGPTYARQISESQIIKKLQNLIEFNPNFYETIQQTLILVFYLANEVPTLIGRLIDSYLPQTLNQLISNLSIEKINKQMMMAIFSFYTSISLKEEGYEQFNKYGLQFLDNILYYFLINNIHVQREQLCTLAQCIGKFTQKIFKAQNQVCEILNNIIKQLWMNLNEKKKQLKISNIYQDYYSIIIQIQNLSMLSFNMFHNFTYSFLSKLIINGFFESLLKFFEFPTFDFKNELITVYRWFSQNDEFNNHHKILKQCLLTLENWEVYLGDNLEKAQPQINESYYNFQEFFSKCSQQQIQDNLQMVSHYSQVEYLLEILGISLLNCPEMDWNEKVLINLHNKCCSLLRIILDCVNQNLENCKNYQVLKKSVFNPFIKILQQIIVKTLRAEEMINQQSFINLLNYMSLKLKSSNLLIKIRLLSSIDKFFKYILKASQKKQINLIFISYEILKSGFRGNFQDAISLFTKLTIQFKEKSYFLNILSQHYSSIIKILYLNSFEYLNKKFGLQFLSYQILNITILLLIIQDSDSDYVYNIKFVLLEKIMRILSPTFLQDIQIKERDCELQTKFGVLNVINDNINNALCLSDNQEKVKQTQQEMKQNLQSEQQMFEAEQEIHIRQGELKNYIKQNILFFNKFEETLFKFIDGQMMPCLLKCLQKAVQEQFKLQLKFEDCDINLKQPEIDDMKLIITILHYIYKQQNFVQEHDYIVIEMMKLIQELLKYENEQTIQAVNHVLAILTLFITDEYQQKQQDQKVFHQIFEAVVQIMKGKIQNEITSKICIEILVRAFQINNENVHKFVYQMNGLEPLLKVKGNSRNQVYNLTKLVLSIVHDSTIVTAQIEAKIKKILYDQQYNLEIDRNNQIQQQHKQHLIQSPFKDQYPLNFLSIHYNIKIPNDIKLAKDNEALLAMQTQMIYNEQIQFVLNSLFEDQSNYFVLKKNVLLYTLDCVQPASFQKYKEPSSCKRSNKIPSSKKRKSGNKLQLQLNFKHTQETQILIKLLIQQMIVSYFEKTELYQFQWKTISQVLQVLIRRYPILIPQLVKINCSKFLKPYHKQLGFEYSEVEFPSKISFITLITKFMIPQEKLLFELCLDNLILNQISNNFIAPFSNEIRKKIINEIYEGIEKRIKILDQNFCYLSHALIYLIQIKSVAQICFKNENEQQNSCNFLKLYMEGIKSFDLKTFYKYENELPLLNESLGILLNVATYLLFSKPSKIPIISQKQEEYGVHFQLQGMVGQLLPEDINYQLTPNKGKIYQDLKKYFRKQPFLPLQFNEEINQDVRQDEIDQQMLWSPFSRRNTFLDIEFFDNIEEKEDLEIDQEDEDNYDQINESRYDSIKNQQSTGEQLEQIYSQITGQSGNNLYEDENTQNQNYSWTDEDDEQLEESSDEDLEESSDDDYCNTSNTQSELLYHQNLHYALQNLNQLNIFTSMEQNNIMYKKILDSTNHIHYFTKKEDLIFMKMTQQIIFLLEVQFSKQFTQILDKFQYSLPQNYQPIEFELVNWWTELIQQSIIHTLTDQKHQRLGVIMEQGLNVSIAHINVYETIRDLSNQPIQHSINSHDQSINSSNSISQQQNTSTFQSQNLQYFQSEQQLQQIQQHQSSSFFQTDFSDKMIKSENLNQFNEEPGSDKQISQYFDQSNIRQSPVQQQFNQQNNLNYSQIYPKSYNFLNRVGKKFDDLIKNDIDPSVFEDFNEDMMMEIISVIPHQTYTIDPTFLDSLPVEIRNQIIQQYFPSLNQLQQQQVQEEDLSQSVIERIQKNQDTNIPIQNPQENALNSESCPGPNSLIAPLVLQDQYRHKIQEQLKQFKKPHEKFQKLQNLLHNQRLLIQKLGNFDDDFTNSLLSLLYVESHGFKNFPTNLFISLCNNYIVENKLIDTLFFILKTKNLNEYAQFFPPKFLVQRNGLIRDFSKIYNVVSLKVLYLFSKLQGFSINYFFQSKKQNQDNENSREDDQICPLFQLIQFLHEFKGEHLEILIQAIMNISTKQKYFTQENAKLDTKSVECICKFLISNTNKNCKNFLNIIQSLCNNKENLISIVQYLQEYIEKSIQEINCQFQRQFQYHEIFNGGKTLFNVFQFIQEINLKLEKNINLQYIRLNFNQLLESSDLIELWKNIIKLLQQISTQEIIKLIPKISPYLECFFINYQIVNPQKIKKSNQKESIKKIAIMEGQNQDIQEQHLLDKLFEEICEKGKELLNMMIKERLQECKEKRRIKIDSLGIIISKNPRIVDFDNKHKYFKMKLKQLKSQNKKHRFENIIVRCRRKDIFMDSYHRISKLKPEELKGKLIIEFNGEEGIDQGGVSKEWFLMLSKEIFNPNYALFTPSLNGQNQPCSNSNINPDYKKYFKFIGRIVAKALYDEQLLETYFTRSFYKHILGQKLTIHDMEDIDLNEYKSMKKILDENVTDWGIYWTYTVDNFGKLEERELVEGGKQKQVTEDNKFDYVQTYCYQKMAKGIKDQIEAFLSGFHELIPQSLISMFEWKEMELMLCGLPDIDLEDMKENIEYHGYNSDDQVIQWLWELLESFDQSKRAAFLQFVTGTSKVPLGGFKDLKGIHGSQKIQIHKEYYIKYELPTSHTCFNQLILPCYPTRQVLIEKLELAILEGKESFGFA</sequence>
<dbReference type="FunFam" id="3.90.1750.10:FF:000003">
    <property type="entry name" value="E3 ubiquitin-protein ligase UPL1"/>
    <property type="match status" value="1"/>
</dbReference>
<protein>
    <recommendedName>
        <fullName evidence="3">HECT-type E3 ubiquitin transferase</fullName>
        <ecNumber evidence="3">2.3.2.26</ecNumber>
    </recommendedName>
</protein>
<dbReference type="Proteomes" id="UP000692954">
    <property type="component" value="Unassembled WGS sequence"/>
</dbReference>
<dbReference type="Pfam" id="PF00632">
    <property type="entry name" value="HECT"/>
    <property type="match status" value="1"/>
</dbReference>
<dbReference type="SMART" id="SM00119">
    <property type="entry name" value="HECTc"/>
    <property type="match status" value="1"/>
</dbReference>
<feature type="domain" description="HECT" evidence="10">
    <location>
        <begin position="2810"/>
        <end position="3142"/>
    </location>
</feature>
<dbReference type="GO" id="GO:0006511">
    <property type="term" value="P:ubiquitin-dependent protein catabolic process"/>
    <property type="evidence" value="ECO:0007669"/>
    <property type="project" value="TreeGrafter"/>
</dbReference>
<dbReference type="FunFam" id="3.30.2410.10:FF:000009">
    <property type="entry name" value="Probable E3 ubiquitin-protein ligase HECTD2"/>
    <property type="match status" value="1"/>
</dbReference>
<dbReference type="CDD" id="cd00078">
    <property type="entry name" value="HECTc"/>
    <property type="match status" value="1"/>
</dbReference>
<gene>
    <name evidence="11" type="ORF">PSON_ATCC_30995.1.T0170192</name>
</gene>
<feature type="active site" description="Glycyl thioester intermediate" evidence="7">
    <location>
        <position position="3109"/>
    </location>
</feature>
<feature type="region of interest" description="Disordered" evidence="9">
    <location>
        <begin position="1906"/>
        <end position="1937"/>
    </location>
</feature>
<reference evidence="11" key="1">
    <citation type="submission" date="2021-01" db="EMBL/GenBank/DDBJ databases">
        <authorList>
            <consortium name="Genoscope - CEA"/>
            <person name="William W."/>
        </authorList>
    </citation>
    <scope>NUCLEOTIDE SEQUENCE</scope>
</reference>
<comment type="caution">
    <text evidence="11">The sequence shown here is derived from an EMBL/GenBank/DDBJ whole genome shotgun (WGS) entry which is preliminary data.</text>
</comment>
<evidence type="ECO:0000256" key="9">
    <source>
        <dbReference type="SAM" id="MobiDB-lite"/>
    </source>
</evidence>
<evidence type="ECO:0000256" key="6">
    <source>
        <dbReference type="ARBA" id="ARBA00034494"/>
    </source>
</evidence>
<comment type="similarity">
    <text evidence="6">Belongs to the UPL family. TOM1/PTR1 subfamily.</text>
</comment>
<dbReference type="PROSITE" id="PS50237">
    <property type="entry name" value="HECT"/>
    <property type="match status" value="1"/>
</dbReference>
<evidence type="ECO:0000256" key="5">
    <source>
        <dbReference type="ARBA" id="ARBA00022786"/>
    </source>
</evidence>
<dbReference type="InterPro" id="IPR050409">
    <property type="entry name" value="E3_ubiq-protein_ligase"/>
</dbReference>
<feature type="region of interest" description="Disordered" evidence="9">
    <location>
        <begin position="2090"/>
        <end position="2109"/>
    </location>
</feature>
<feature type="compositionally biased region" description="Acidic residues" evidence="9">
    <location>
        <begin position="1910"/>
        <end position="1933"/>
    </location>
</feature>
<accession>A0A8S1LAU8</accession>
<evidence type="ECO:0000259" key="10">
    <source>
        <dbReference type="PROSITE" id="PS50237"/>
    </source>
</evidence>
<evidence type="ECO:0000256" key="2">
    <source>
        <dbReference type="ARBA" id="ARBA00004906"/>
    </source>
</evidence>
<dbReference type="InterPro" id="IPR025527">
    <property type="entry name" value="HUWE1/Rev1_UBM"/>
</dbReference>
<dbReference type="GO" id="GO:0000209">
    <property type="term" value="P:protein polyubiquitination"/>
    <property type="evidence" value="ECO:0007669"/>
    <property type="project" value="TreeGrafter"/>
</dbReference>
<organism evidence="11 12">
    <name type="scientific">Paramecium sonneborni</name>
    <dbReference type="NCBI Taxonomy" id="65129"/>
    <lineage>
        <taxon>Eukaryota</taxon>
        <taxon>Sar</taxon>
        <taxon>Alveolata</taxon>
        <taxon>Ciliophora</taxon>
        <taxon>Intramacronucleata</taxon>
        <taxon>Oligohymenophorea</taxon>
        <taxon>Peniculida</taxon>
        <taxon>Parameciidae</taxon>
        <taxon>Paramecium</taxon>
    </lineage>
</organism>
<name>A0A8S1LAU8_9CILI</name>
<evidence type="ECO:0000256" key="4">
    <source>
        <dbReference type="ARBA" id="ARBA00022679"/>
    </source>
</evidence>
<dbReference type="PANTHER" id="PTHR11254">
    <property type="entry name" value="HECT DOMAIN UBIQUITIN-PROTEIN LIGASE"/>
    <property type="match status" value="1"/>
</dbReference>
<keyword evidence="8" id="KW-0175">Coiled coil</keyword>
<dbReference type="Pfam" id="PF14377">
    <property type="entry name" value="UBM"/>
    <property type="match status" value="1"/>
</dbReference>
<evidence type="ECO:0000256" key="1">
    <source>
        <dbReference type="ARBA" id="ARBA00000885"/>
    </source>
</evidence>
<evidence type="ECO:0000256" key="3">
    <source>
        <dbReference type="ARBA" id="ARBA00012485"/>
    </source>
</evidence>
<keyword evidence="4" id="KW-0808">Transferase</keyword>
<proteinExistence type="inferred from homology"/>
<evidence type="ECO:0000256" key="7">
    <source>
        <dbReference type="PROSITE-ProRule" id="PRU00104"/>
    </source>
</evidence>
<keyword evidence="5 7" id="KW-0833">Ubl conjugation pathway</keyword>
<comment type="pathway">
    <text evidence="2">Protein modification; protein ubiquitination.</text>
</comment>
<dbReference type="GO" id="GO:0061630">
    <property type="term" value="F:ubiquitin protein ligase activity"/>
    <property type="evidence" value="ECO:0007669"/>
    <property type="project" value="UniProtKB-EC"/>
</dbReference>
<evidence type="ECO:0000313" key="12">
    <source>
        <dbReference type="Proteomes" id="UP000692954"/>
    </source>
</evidence>
<dbReference type="OrthoDB" id="8068875at2759"/>
<dbReference type="EC" id="2.3.2.26" evidence="3"/>
<dbReference type="PANTHER" id="PTHR11254:SF67">
    <property type="entry name" value="E3 UBIQUITIN-PROTEIN LIGASE HUWE1"/>
    <property type="match status" value="1"/>
</dbReference>
<dbReference type="GO" id="GO:0005737">
    <property type="term" value="C:cytoplasm"/>
    <property type="evidence" value="ECO:0007669"/>
    <property type="project" value="TreeGrafter"/>
</dbReference>
<dbReference type="InterPro" id="IPR000569">
    <property type="entry name" value="HECT_dom"/>
</dbReference>
<feature type="coiled-coil region" evidence="8">
    <location>
        <begin position="1121"/>
        <end position="1148"/>
    </location>
</feature>
<evidence type="ECO:0000256" key="8">
    <source>
        <dbReference type="SAM" id="Coils"/>
    </source>
</evidence>
<dbReference type="EMBL" id="CAJJDN010000017">
    <property type="protein sequence ID" value="CAD8063012.1"/>
    <property type="molecule type" value="Genomic_DNA"/>
</dbReference>
<comment type="catalytic activity">
    <reaction evidence="1">
        <text>S-ubiquitinyl-[E2 ubiquitin-conjugating enzyme]-L-cysteine + [acceptor protein]-L-lysine = [E2 ubiquitin-conjugating enzyme]-L-cysteine + N(6)-ubiquitinyl-[acceptor protein]-L-lysine.</text>
        <dbReference type="EC" id="2.3.2.26"/>
    </reaction>
</comment>
<keyword evidence="12" id="KW-1185">Reference proteome</keyword>
<evidence type="ECO:0000313" key="11">
    <source>
        <dbReference type="EMBL" id="CAD8063012.1"/>
    </source>
</evidence>